<keyword evidence="2" id="KW-1185">Reference proteome</keyword>
<evidence type="ECO:0000313" key="2">
    <source>
        <dbReference type="Proteomes" id="UP001479290"/>
    </source>
</evidence>
<gene>
    <name evidence="1" type="ORF">ABG768_004476</name>
</gene>
<dbReference type="Proteomes" id="UP001479290">
    <property type="component" value="Unassembled WGS sequence"/>
</dbReference>
<proteinExistence type="predicted"/>
<reference evidence="1 2" key="1">
    <citation type="submission" date="2024-05" db="EMBL/GenBank/DDBJ databases">
        <title>A high-quality chromosomal-level genome assembly of Topmouth culter (Culter alburnus).</title>
        <authorList>
            <person name="Zhao H."/>
        </authorList>
    </citation>
    <scope>NUCLEOTIDE SEQUENCE [LARGE SCALE GENOMIC DNA]</scope>
    <source>
        <strain evidence="1">CATC2023</strain>
        <tissue evidence="1">Muscle</tissue>
    </source>
</reference>
<dbReference type="AlphaFoldDB" id="A0AAW1ZX46"/>
<name>A0AAW1ZX46_CULAL</name>
<organism evidence="1 2">
    <name type="scientific">Culter alburnus</name>
    <name type="common">Topmouth culter</name>
    <dbReference type="NCBI Taxonomy" id="194366"/>
    <lineage>
        <taxon>Eukaryota</taxon>
        <taxon>Metazoa</taxon>
        <taxon>Chordata</taxon>
        <taxon>Craniata</taxon>
        <taxon>Vertebrata</taxon>
        <taxon>Euteleostomi</taxon>
        <taxon>Actinopterygii</taxon>
        <taxon>Neopterygii</taxon>
        <taxon>Teleostei</taxon>
        <taxon>Ostariophysi</taxon>
        <taxon>Cypriniformes</taxon>
        <taxon>Xenocyprididae</taxon>
        <taxon>Xenocypridinae</taxon>
        <taxon>Culter</taxon>
    </lineage>
</organism>
<dbReference type="InterPro" id="IPR029063">
    <property type="entry name" value="SAM-dependent_MTases_sf"/>
</dbReference>
<evidence type="ECO:0000313" key="1">
    <source>
        <dbReference type="EMBL" id="KAK9965383.1"/>
    </source>
</evidence>
<protein>
    <submittedName>
        <fullName evidence="1">Uncharacterized protein</fullName>
    </submittedName>
</protein>
<sequence>MERDREKQKMMLEKLKTAASMKACYQGFDPVAYLHYNYTPPRADFERKSSIVPWKLRCLHRAFTEGEHKCVGAAQTDRCMTSKFCERDSKAYRAVCSLIALNCWLIGFWGRSVTSKSPLPALCLFHSSDRGCAFLPPGSVGAKVVSLHPKKICCCDCRTSQSCRW</sequence>
<dbReference type="EMBL" id="JAWDJR010000012">
    <property type="protein sequence ID" value="KAK9965383.1"/>
    <property type="molecule type" value="Genomic_DNA"/>
</dbReference>
<comment type="caution">
    <text evidence="1">The sequence shown here is derived from an EMBL/GenBank/DDBJ whole genome shotgun (WGS) entry which is preliminary data.</text>
</comment>
<accession>A0AAW1ZX46</accession>
<dbReference type="Gene3D" id="3.40.50.150">
    <property type="entry name" value="Vaccinia Virus protein VP39"/>
    <property type="match status" value="1"/>
</dbReference>